<keyword evidence="2" id="KW-0413">Isomerase</keyword>
<keyword evidence="3" id="KW-1185">Reference proteome</keyword>
<reference evidence="2 3" key="1">
    <citation type="submission" date="2018-03" db="EMBL/GenBank/DDBJ databases">
        <title>Genomic Encyclopedia of Archaeal and Bacterial Type Strains, Phase II (KMG-II): from individual species to whole genera.</title>
        <authorList>
            <person name="Goeker M."/>
        </authorList>
    </citation>
    <scope>NUCLEOTIDE SEQUENCE [LARGE SCALE GENOMIC DNA]</scope>
    <source>
        <strain evidence="2 3">DSM 45416</strain>
    </source>
</reference>
<proteinExistence type="predicted"/>
<dbReference type="SUPFAM" id="SSF109998">
    <property type="entry name" value="Triger factor/SurA peptide-binding domain-like"/>
    <property type="match status" value="1"/>
</dbReference>
<evidence type="ECO:0000313" key="3">
    <source>
        <dbReference type="Proteomes" id="UP000239210"/>
    </source>
</evidence>
<feature type="compositionally biased region" description="Gly residues" evidence="1">
    <location>
        <begin position="329"/>
        <end position="342"/>
    </location>
</feature>
<dbReference type="AlphaFoldDB" id="A0A2T0TUH7"/>
<dbReference type="EMBL" id="PVTG01000006">
    <property type="protein sequence ID" value="PRY49356.1"/>
    <property type="molecule type" value="Genomic_DNA"/>
</dbReference>
<dbReference type="InterPro" id="IPR027304">
    <property type="entry name" value="Trigger_fact/SurA_dom_sf"/>
</dbReference>
<dbReference type="Gene3D" id="1.10.4030.10">
    <property type="entry name" value="Porin chaperone SurA, peptide-binding domain"/>
    <property type="match status" value="1"/>
</dbReference>
<sequence>MWHAPLVQTRRLTAPLAVGLVALVAVSGCRTSPSVAAYVGDQQVTAVELQAAVDERLADPAIAEAAAGSETDFTRQVLSLLLREEVYAAAAQRYDVEVTDADVSAFVDRSLAGQDAAALFAQAADQGFSRDDVLESARQQLVRREVAEAAGEGGALDEAALRARYEETRGDLEQVELGYLVVPDQPTADGVVGELTADPAAYPAVAARFPGQNTLPAVAPVALADVPAPLAAGVAPAAPGTAFTVTVPQVAGVVVVYVGQRTTPSFEEVRGQLEDEAATGLEEAGAALVDEVRTDLDVTVNPRYGALEDDVVREADGGVVDLLDEPAGTGTGSGTTGTGSGG</sequence>
<dbReference type="GO" id="GO:0016853">
    <property type="term" value="F:isomerase activity"/>
    <property type="evidence" value="ECO:0007669"/>
    <property type="project" value="UniProtKB-KW"/>
</dbReference>
<dbReference type="InterPro" id="IPR050245">
    <property type="entry name" value="PrsA_foldase"/>
</dbReference>
<dbReference type="Proteomes" id="UP000239210">
    <property type="component" value="Unassembled WGS sequence"/>
</dbReference>
<evidence type="ECO:0000313" key="2">
    <source>
        <dbReference type="EMBL" id="PRY49356.1"/>
    </source>
</evidence>
<comment type="caution">
    <text evidence="2">The sequence shown here is derived from an EMBL/GenBank/DDBJ whole genome shotgun (WGS) entry which is preliminary data.</text>
</comment>
<name>A0A2T0TUH7_9ACTN</name>
<feature type="region of interest" description="Disordered" evidence="1">
    <location>
        <begin position="323"/>
        <end position="342"/>
    </location>
</feature>
<evidence type="ECO:0000256" key="1">
    <source>
        <dbReference type="SAM" id="MobiDB-lite"/>
    </source>
</evidence>
<gene>
    <name evidence="2" type="ORF">LY71_106133</name>
</gene>
<dbReference type="PANTHER" id="PTHR47245">
    <property type="entry name" value="PEPTIDYLPROLYL ISOMERASE"/>
    <property type="match status" value="1"/>
</dbReference>
<dbReference type="PANTHER" id="PTHR47245:SF2">
    <property type="entry name" value="PEPTIDYL-PROLYL CIS-TRANS ISOMERASE HP_0175-RELATED"/>
    <property type="match status" value="1"/>
</dbReference>
<dbReference type="Pfam" id="PF13624">
    <property type="entry name" value="SurA_N_3"/>
    <property type="match status" value="1"/>
</dbReference>
<protein>
    <submittedName>
        <fullName evidence="2">Peptidyl-prolyl cis-trans isomerase SurA</fullName>
    </submittedName>
</protein>
<organism evidence="2 3">
    <name type="scientific">Geodermatophilus tzadiensis</name>
    <dbReference type="NCBI Taxonomy" id="1137988"/>
    <lineage>
        <taxon>Bacteria</taxon>
        <taxon>Bacillati</taxon>
        <taxon>Actinomycetota</taxon>
        <taxon>Actinomycetes</taxon>
        <taxon>Geodermatophilales</taxon>
        <taxon>Geodermatophilaceae</taxon>
        <taxon>Geodermatophilus</taxon>
    </lineage>
</organism>
<accession>A0A2T0TUH7</accession>